<proteinExistence type="predicted"/>
<protein>
    <submittedName>
        <fullName evidence="1">Uncharacterized protein</fullName>
    </submittedName>
</protein>
<keyword evidence="2" id="KW-1185">Reference proteome</keyword>
<dbReference type="InParanoid" id="A0A061DJ19"/>
<evidence type="ECO:0000313" key="2">
    <source>
        <dbReference type="Proteomes" id="UP000026915"/>
    </source>
</evidence>
<evidence type="ECO:0000313" key="1">
    <source>
        <dbReference type="EMBL" id="EOX92287.1"/>
    </source>
</evidence>
<organism evidence="1 2">
    <name type="scientific">Theobroma cacao</name>
    <name type="common">Cacao</name>
    <name type="synonym">Cocoa</name>
    <dbReference type="NCBI Taxonomy" id="3641"/>
    <lineage>
        <taxon>Eukaryota</taxon>
        <taxon>Viridiplantae</taxon>
        <taxon>Streptophyta</taxon>
        <taxon>Embryophyta</taxon>
        <taxon>Tracheophyta</taxon>
        <taxon>Spermatophyta</taxon>
        <taxon>Magnoliopsida</taxon>
        <taxon>eudicotyledons</taxon>
        <taxon>Gunneridae</taxon>
        <taxon>Pentapetalae</taxon>
        <taxon>rosids</taxon>
        <taxon>malvids</taxon>
        <taxon>Malvales</taxon>
        <taxon>Malvaceae</taxon>
        <taxon>Byttnerioideae</taxon>
        <taxon>Theobroma</taxon>
    </lineage>
</organism>
<dbReference type="EMBL" id="CM001879">
    <property type="protein sequence ID" value="EOX92287.1"/>
    <property type="molecule type" value="Genomic_DNA"/>
</dbReference>
<dbReference type="Proteomes" id="UP000026915">
    <property type="component" value="Chromosome 1"/>
</dbReference>
<accession>A0A061DJ19</accession>
<sequence length="94" mass="10353">MLCLENILFMSNNGFNRIKKVILGPNQSINLSLLAGSTSLGAVSEGQDRVKPLRGQTAYPLARFMSGVGWGRPCSLGWLLLSTIFHFFIPTQRV</sequence>
<dbReference type="HOGENOM" id="CLU_2390396_0_0_1"/>
<dbReference type="AlphaFoldDB" id="A0A061DJ19"/>
<gene>
    <name evidence="1" type="ORF">TCM_001254</name>
</gene>
<name>A0A061DJ19_THECC</name>
<reference evidence="1 2" key="1">
    <citation type="journal article" date="2013" name="Genome Biol.">
        <title>The genome sequence of the most widely cultivated cacao type and its use to identify candidate genes regulating pod color.</title>
        <authorList>
            <person name="Motamayor J.C."/>
            <person name="Mockaitis K."/>
            <person name="Schmutz J."/>
            <person name="Haiminen N."/>
            <person name="Iii D.L."/>
            <person name="Cornejo O."/>
            <person name="Findley S.D."/>
            <person name="Zheng P."/>
            <person name="Utro F."/>
            <person name="Royaert S."/>
            <person name="Saski C."/>
            <person name="Jenkins J."/>
            <person name="Podicheti R."/>
            <person name="Zhao M."/>
            <person name="Scheffler B.E."/>
            <person name="Stack J.C."/>
            <person name="Feltus F.A."/>
            <person name="Mustiga G.M."/>
            <person name="Amores F."/>
            <person name="Phillips W."/>
            <person name="Marelli J.P."/>
            <person name="May G.D."/>
            <person name="Shapiro H."/>
            <person name="Ma J."/>
            <person name="Bustamante C.D."/>
            <person name="Schnell R.J."/>
            <person name="Main D."/>
            <person name="Gilbert D."/>
            <person name="Parida L."/>
            <person name="Kuhn D.N."/>
        </authorList>
    </citation>
    <scope>NUCLEOTIDE SEQUENCE [LARGE SCALE GENOMIC DNA]</scope>
    <source>
        <strain evidence="2">cv. Matina 1-6</strain>
    </source>
</reference>
<dbReference type="Gramene" id="EOX92287">
    <property type="protein sequence ID" value="EOX92287"/>
    <property type="gene ID" value="TCM_001254"/>
</dbReference>